<gene>
    <name evidence="1" type="ORF">LIER_30822</name>
</gene>
<dbReference type="EMBL" id="BAABME010011209">
    <property type="protein sequence ID" value="GAA0183407.1"/>
    <property type="molecule type" value="Genomic_DNA"/>
</dbReference>
<dbReference type="AlphaFoldDB" id="A0AAV3RSZ7"/>
<comment type="caution">
    <text evidence="1">The sequence shown here is derived from an EMBL/GenBank/DDBJ whole genome shotgun (WGS) entry which is preliminary data.</text>
</comment>
<protein>
    <submittedName>
        <fullName evidence="1">Uncharacterized protein</fullName>
    </submittedName>
</protein>
<evidence type="ECO:0000313" key="1">
    <source>
        <dbReference type="EMBL" id="GAA0183407.1"/>
    </source>
</evidence>
<sequence length="253" mass="29462">MNFALLAKQGWRIANGEASLLFKVLEWPYFKQTPFFHAKLGSNPLFGWRRLLEGRKVLLKGSRWRVRDGRSIDVWKDPWVPRLGDFQLFGGGCALDILAMPLSRVPGRDKLMWHYTKCGKYITVSGYKCAKEMVTWGAREFSFAFPWCFNIGGRERSSFKEWWTSITALLGDQDQQEVILLIAYTLWELWKHKNGIFFSEARDNLNNILEYGTRLAEDSREHNNLNLAAWSREQRGEGGLQLLLFGGIIQYEW</sequence>
<proteinExistence type="predicted"/>
<dbReference type="Proteomes" id="UP001454036">
    <property type="component" value="Unassembled WGS sequence"/>
</dbReference>
<name>A0AAV3RSZ7_LITER</name>
<keyword evidence="2" id="KW-1185">Reference proteome</keyword>
<accession>A0AAV3RSZ7</accession>
<evidence type="ECO:0000313" key="2">
    <source>
        <dbReference type="Proteomes" id="UP001454036"/>
    </source>
</evidence>
<reference evidence="1 2" key="1">
    <citation type="submission" date="2024-01" db="EMBL/GenBank/DDBJ databases">
        <title>The complete chloroplast genome sequence of Lithospermum erythrorhizon: insights into the phylogenetic relationship among Boraginaceae species and the maternal lineages of purple gromwells.</title>
        <authorList>
            <person name="Okada T."/>
            <person name="Watanabe K."/>
        </authorList>
    </citation>
    <scope>NUCLEOTIDE SEQUENCE [LARGE SCALE GENOMIC DNA]</scope>
</reference>
<organism evidence="1 2">
    <name type="scientific">Lithospermum erythrorhizon</name>
    <name type="common">Purple gromwell</name>
    <name type="synonym">Lithospermum officinale var. erythrorhizon</name>
    <dbReference type="NCBI Taxonomy" id="34254"/>
    <lineage>
        <taxon>Eukaryota</taxon>
        <taxon>Viridiplantae</taxon>
        <taxon>Streptophyta</taxon>
        <taxon>Embryophyta</taxon>
        <taxon>Tracheophyta</taxon>
        <taxon>Spermatophyta</taxon>
        <taxon>Magnoliopsida</taxon>
        <taxon>eudicotyledons</taxon>
        <taxon>Gunneridae</taxon>
        <taxon>Pentapetalae</taxon>
        <taxon>asterids</taxon>
        <taxon>lamiids</taxon>
        <taxon>Boraginales</taxon>
        <taxon>Boraginaceae</taxon>
        <taxon>Boraginoideae</taxon>
        <taxon>Lithospermeae</taxon>
        <taxon>Lithospermum</taxon>
    </lineage>
</organism>